<accession>A0A562YFS2</accession>
<keyword evidence="2" id="KW-1185">Reference proteome</keyword>
<evidence type="ECO:0000313" key="2">
    <source>
        <dbReference type="Proteomes" id="UP000295814"/>
    </source>
</evidence>
<dbReference type="AlphaFoldDB" id="A0A562YFS2"/>
<dbReference type="Pfam" id="PF20420">
    <property type="entry name" value="DUF6702"/>
    <property type="match status" value="1"/>
</dbReference>
<evidence type="ECO:0000313" key="1">
    <source>
        <dbReference type="EMBL" id="TWO33201.1"/>
    </source>
</evidence>
<dbReference type="RefSeq" id="WP_133356023.1">
    <property type="nucleotide sequence ID" value="NZ_SMZJ02000003.1"/>
</dbReference>
<sequence length="166" mass="19411">MYLSKTLLVLFIIPLFTLFSIHKYYISVTQIEYVQDKQSVQIITRVFLDDFENVLRERYDESITLDKTNGANVNLYIERYLNNKIKIKINGTAASFAFIGKEYDLDIMKCYLEIEGVESIESFEITNTVLFDMFEDQQNIIKTKINSKQKSFILVAQNDNAVLNFN</sequence>
<reference evidence="1 2" key="1">
    <citation type="submission" date="2019-07" db="EMBL/GenBank/DDBJ databases">
        <title>Seonamhaeicola sp. W255 draft genome.</title>
        <authorList>
            <person name="Zhang X.-Y."/>
            <person name="Zhang R."/>
            <person name="Zhong Y.-L."/>
            <person name="Du Z.-J."/>
        </authorList>
    </citation>
    <scope>NUCLEOTIDE SEQUENCE [LARGE SCALE GENOMIC DNA]</scope>
    <source>
        <strain evidence="1 2">W255</strain>
    </source>
</reference>
<dbReference type="OrthoDB" id="5735516at2"/>
<protein>
    <submittedName>
        <fullName evidence="1">Peptidase E</fullName>
    </submittedName>
</protein>
<organism evidence="1 2">
    <name type="scientific">Seonamhaeicola sediminis</name>
    <dbReference type="NCBI Taxonomy" id="2528206"/>
    <lineage>
        <taxon>Bacteria</taxon>
        <taxon>Pseudomonadati</taxon>
        <taxon>Bacteroidota</taxon>
        <taxon>Flavobacteriia</taxon>
        <taxon>Flavobacteriales</taxon>
        <taxon>Flavobacteriaceae</taxon>
    </lineage>
</organism>
<dbReference type="Proteomes" id="UP000295814">
    <property type="component" value="Unassembled WGS sequence"/>
</dbReference>
<gene>
    <name evidence="1" type="ORF">E1J38_004705</name>
</gene>
<dbReference type="EMBL" id="SMZJ02000003">
    <property type="protein sequence ID" value="TWO33201.1"/>
    <property type="molecule type" value="Genomic_DNA"/>
</dbReference>
<name>A0A562YFS2_9FLAO</name>
<dbReference type="InterPro" id="IPR046525">
    <property type="entry name" value="DUF6702"/>
</dbReference>
<proteinExistence type="predicted"/>
<comment type="caution">
    <text evidence="1">The sequence shown here is derived from an EMBL/GenBank/DDBJ whole genome shotgun (WGS) entry which is preliminary data.</text>
</comment>